<dbReference type="EMBL" id="QQST01000004">
    <property type="protein sequence ID" value="RDI69686.1"/>
    <property type="molecule type" value="Genomic_DNA"/>
</dbReference>
<evidence type="ECO:0000313" key="4">
    <source>
        <dbReference type="EMBL" id="RDI69686.1"/>
    </source>
</evidence>
<protein>
    <recommendedName>
        <fullName evidence="3">DUF7982 domain-containing protein</fullName>
    </recommendedName>
</protein>
<dbReference type="EMBL" id="FNKQ01000006">
    <property type="protein sequence ID" value="SDR13677.1"/>
    <property type="molecule type" value="Genomic_DNA"/>
</dbReference>
<sequence>MSNDSDRERRIRNGASEWNPDRRTTTDGESTRGTRRTEGRNGEADGLVDPAEVRRLRAENERLRERYAQTRRSKHRRTALGLAVVGLLAGGVAALVPMVRGPLVAVAATGVFAAVLTWYLTPERFVPADVGEAVVSPLLRNERAIVDRLNLSDRRTYVRTEDGPRVYVPRTPVEGVPSDAELDGPFVVTDDATTSGVALVPSGAELYREFAETDSADGVTEPEAVVARLTEAVVETFELARSAESSIETTADGARATVELSEPAFGPSADFDHPVGSFLAIGLATEFGTSVTAETSQHDSGMVVLNYRWSVDRRATDDAANESVRNE</sequence>
<feature type="transmembrane region" description="Helical" evidence="2">
    <location>
        <begin position="79"/>
        <end position="96"/>
    </location>
</feature>
<evidence type="ECO:0000256" key="1">
    <source>
        <dbReference type="SAM" id="MobiDB-lite"/>
    </source>
</evidence>
<evidence type="ECO:0000256" key="2">
    <source>
        <dbReference type="SAM" id="Phobius"/>
    </source>
</evidence>
<feature type="compositionally biased region" description="Basic and acidic residues" evidence="1">
    <location>
        <begin position="19"/>
        <end position="43"/>
    </location>
</feature>
<keyword evidence="2" id="KW-1133">Transmembrane helix</keyword>
<feature type="compositionally biased region" description="Basic and acidic residues" evidence="1">
    <location>
        <begin position="1"/>
        <end position="11"/>
    </location>
</feature>
<feature type="transmembrane region" description="Helical" evidence="2">
    <location>
        <begin position="102"/>
        <end position="120"/>
    </location>
</feature>
<accession>A0A1H1GKL0</accession>
<keyword evidence="2" id="KW-0472">Membrane</keyword>
<dbReference type="InterPro" id="IPR058288">
    <property type="entry name" value="DUF7982"/>
</dbReference>
<gene>
    <name evidence="4" type="ORF">DWB78_18115</name>
    <name evidence="5" type="ORF">SAMN05216278_3731</name>
</gene>
<feature type="domain" description="DUF7982" evidence="3">
    <location>
        <begin position="51"/>
        <end position="309"/>
    </location>
</feature>
<evidence type="ECO:0000259" key="3">
    <source>
        <dbReference type="Pfam" id="PF25939"/>
    </source>
</evidence>
<dbReference type="Proteomes" id="UP000255421">
    <property type="component" value="Unassembled WGS sequence"/>
</dbReference>
<evidence type="ECO:0000313" key="7">
    <source>
        <dbReference type="Proteomes" id="UP000255421"/>
    </source>
</evidence>
<reference evidence="5" key="2">
    <citation type="submission" date="2016-10" db="EMBL/GenBank/DDBJ databases">
        <authorList>
            <person name="de Groot N.N."/>
        </authorList>
    </citation>
    <scope>NUCLEOTIDE SEQUENCE [LARGE SCALE GENOMIC DNA]</scope>
    <source>
        <strain evidence="5">CGMCC 1.12397</strain>
    </source>
</reference>
<evidence type="ECO:0000313" key="6">
    <source>
        <dbReference type="Proteomes" id="UP000199289"/>
    </source>
</evidence>
<dbReference type="RefSeq" id="WP_092539213.1">
    <property type="nucleotide sequence ID" value="NZ_FNKQ01000006.1"/>
</dbReference>
<dbReference type="OrthoDB" id="214277at2157"/>
<keyword evidence="7" id="KW-1185">Reference proteome</keyword>
<feature type="region of interest" description="Disordered" evidence="1">
    <location>
        <begin position="1"/>
        <end position="49"/>
    </location>
</feature>
<proteinExistence type="predicted"/>
<name>A0A1H1GKL0_9EURY</name>
<dbReference type="AlphaFoldDB" id="A0A1H1GKL0"/>
<dbReference type="Pfam" id="PF25939">
    <property type="entry name" value="DUF7982"/>
    <property type="match status" value="1"/>
</dbReference>
<evidence type="ECO:0000313" key="5">
    <source>
        <dbReference type="EMBL" id="SDR13677.1"/>
    </source>
</evidence>
<reference evidence="6" key="1">
    <citation type="submission" date="2016-10" db="EMBL/GenBank/DDBJ databases">
        <authorList>
            <person name="Varghese N."/>
            <person name="Submissions S."/>
        </authorList>
    </citation>
    <scope>NUCLEOTIDE SEQUENCE [LARGE SCALE GENOMIC DNA]</scope>
    <source>
        <strain evidence="6">CGMCC 1.12397</strain>
    </source>
</reference>
<keyword evidence="2" id="KW-0812">Transmembrane</keyword>
<dbReference type="Proteomes" id="UP000199289">
    <property type="component" value="Unassembled WGS sequence"/>
</dbReference>
<organism evidence="5 6">
    <name type="scientific">Halopelagius longus</name>
    <dbReference type="NCBI Taxonomy" id="1236180"/>
    <lineage>
        <taxon>Archaea</taxon>
        <taxon>Methanobacteriati</taxon>
        <taxon>Methanobacteriota</taxon>
        <taxon>Stenosarchaea group</taxon>
        <taxon>Halobacteria</taxon>
        <taxon>Halobacteriales</taxon>
        <taxon>Haloferacaceae</taxon>
    </lineage>
</organism>
<reference evidence="4 7" key="3">
    <citation type="submission" date="2018-07" db="EMBL/GenBank/DDBJ databases">
        <title>Genome sequence of extremly halophilic archaeon Halopelagius longus strain BC12-B1.</title>
        <authorList>
            <person name="Zhang X."/>
        </authorList>
    </citation>
    <scope>NUCLEOTIDE SEQUENCE [LARGE SCALE GENOMIC DNA]</scope>
    <source>
        <strain evidence="4 7">BC12-B1</strain>
    </source>
</reference>